<dbReference type="GO" id="GO:0005634">
    <property type="term" value="C:nucleus"/>
    <property type="evidence" value="ECO:0007669"/>
    <property type="project" value="UniProtKB-SubCell"/>
</dbReference>
<evidence type="ECO:0000256" key="13">
    <source>
        <dbReference type="ARBA" id="ARBA00022884"/>
    </source>
</evidence>
<evidence type="ECO:0000256" key="2">
    <source>
        <dbReference type="ARBA" id="ARBA00001968"/>
    </source>
</evidence>
<evidence type="ECO:0000256" key="5">
    <source>
        <dbReference type="ARBA" id="ARBA00008372"/>
    </source>
</evidence>
<dbReference type="PANTHER" id="PTHR10797">
    <property type="entry name" value="CCR4-NOT TRANSCRIPTION COMPLEX SUBUNIT"/>
    <property type="match status" value="1"/>
</dbReference>
<keyword evidence="8" id="KW-0963">Cytoplasm</keyword>
<dbReference type="SUPFAM" id="SSF53098">
    <property type="entry name" value="Ribonuclease H-like"/>
    <property type="match status" value="1"/>
</dbReference>
<dbReference type="GO" id="GO:0046872">
    <property type="term" value="F:metal ion binding"/>
    <property type="evidence" value="ECO:0007669"/>
    <property type="project" value="UniProtKB-KW"/>
</dbReference>
<dbReference type="Pfam" id="PF04857">
    <property type="entry name" value="CAF1"/>
    <property type="match status" value="1"/>
</dbReference>
<dbReference type="EMBL" id="JANQDX010000006">
    <property type="protein sequence ID" value="KAL0922881.1"/>
    <property type="molecule type" value="Genomic_DNA"/>
</dbReference>
<protein>
    <recommendedName>
        <fullName evidence="7">poly(A)-specific ribonuclease</fullName>
        <ecNumber evidence="7">3.1.13.4</ecNumber>
    </recommendedName>
</protein>
<dbReference type="InterPro" id="IPR006941">
    <property type="entry name" value="RNase_CAF1"/>
</dbReference>
<dbReference type="AlphaFoldDB" id="A0ABD0VJU0"/>
<organism evidence="18 19">
    <name type="scientific">Dendrobium thyrsiflorum</name>
    <name type="common">Pinecone-like raceme dendrobium</name>
    <name type="synonym">Orchid</name>
    <dbReference type="NCBI Taxonomy" id="117978"/>
    <lineage>
        <taxon>Eukaryota</taxon>
        <taxon>Viridiplantae</taxon>
        <taxon>Streptophyta</taxon>
        <taxon>Embryophyta</taxon>
        <taxon>Tracheophyta</taxon>
        <taxon>Spermatophyta</taxon>
        <taxon>Magnoliopsida</taxon>
        <taxon>Liliopsida</taxon>
        <taxon>Asparagales</taxon>
        <taxon>Orchidaceae</taxon>
        <taxon>Epidendroideae</taxon>
        <taxon>Malaxideae</taxon>
        <taxon>Dendrobiinae</taxon>
        <taxon>Dendrobium</taxon>
    </lineage>
</organism>
<evidence type="ECO:0000256" key="8">
    <source>
        <dbReference type="ARBA" id="ARBA00022490"/>
    </source>
</evidence>
<dbReference type="GO" id="GO:0005737">
    <property type="term" value="C:cytoplasm"/>
    <property type="evidence" value="ECO:0007669"/>
    <property type="project" value="UniProtKB-SubCell"/>
</dbReference>
<comment type="caution">
    <text evidence="18">The sequence shown here is derived from an EMBL/GenBank/DDBJ whole genome shotgun (WGS) entry which is preliminary data.</text>
</comment>
<keyword evidence="16" id="KW-0539">Nucleus</keyword>
<dbReference type="FunFam" id="3.30.420.10:FF:000067">
    <property type="entry name" value="Putative CCR4-associated factor 1 11"/>
    <property type="match status" value="1"/>
</dbReference>
<evidence type="ECO:0000256" key="9">
    <source>
        <dbReference type="ARBA" id="ARBA00022722"/>
    </source>
</evidence>
<evidence type="ECO:0000256" key="6">
    <source>
        <dbReference type="ARBA" id="ARBA00011757"/>
    </source>
</evidence>
<dbReference type="InterPro" id="IPR036397">
    <property type="entry name" value="RNaseH_sf"/>
</dbReference>
<keyword evidence="10" id="KW-0479">Metal-binding</keyword>
<sequence>MPSIEQEKPLPPTSTEHDIRIRRVWAENLKAEFDLIRECAERYPFAAMDTEFPGTVHRPHCNHYLLTPSDKYALLKANVDSLQLIQVGLSLSDADGNLPDLGLDGGARFIWEFNFRDFDLFRDDYAPESIELLRDNGIDFEKNRTRGIDSRRFAELLMSSGLLCNDSFVSWVTFHSVYDFGYLIKILTSCKLPRTMADFLGLVRIFFGDKVFDVKHMIRYCDGLYGGLDRVAKTLGVDRAVGRCHQAGSDSLLTLQTFLMLRRNWFVKTGVDKYAGVLHGLELL</sequence>
<comment type="function">
    <text evidence="17">Ubiquitous transcription factor required for a diverse set of processes. It is a component of the CCR4 complex involved in the control of gene expression.</text>
</comment>
<evidence type="ECO:0000256" key="10">
    <source>
        <dbReference type="ARBA" id="ARBA00022723"/>
    </source>
</evidence>
<evidence type="ECO:0000256" key="16">
    <source>
        <dbReference type="ARBA" id="ARBA00023242"/>
    </source>
</evidence>
<dbReference type="GO" id="GO:0004535">
    <property type="term" value="F:poly(A)-specific ribonuclease activity"/>
    <property type="evidence" value="ECO:0007669"/>
    <property type="project" value="UniProtKB-EC"/>
</dbReference>
<evidence type="ECO:0000313" key="19">
    <source>
        <dbReference type="Proteomes" id="UP001552299"/>
    </source>
</evidence>
<comment type="subunit">
    <text evidence="6">Component of the CCR4-NOT complex, at least composed of CRR4 and CAF1 proteins.</text>
</comment>
<name>A0ABD0VJU0_DENTH</name>
<keyword evidence="11" id="KW-0378">Hydrolase</keyword>
<evidence type="ECO:0000256" key="7">
    <source>
        <dbReference type="ARBA" id="ARBA00012161"/>
    </source>
</evidence>
<accession>A0ABD0VJU0</accession>
<evidence type="ECO:0000256" key="11">
    <source>
        <dbReference type="ARBA" id="ARBA00022801"/>
    </source>
</evidence>
<dbReference type="EC" id="3.1.13.4" evidence="7"/>
<evidence type="ECO:0000256" key="12">
    <source>
        <dbReference type="ARBA" id="ARBA00022839"/>
    </source>
</evidence>
<keyword evidence="14" id="KW-0805">Transcription regulation</keyword>
<dbReference type="Gene3D" id="3.30.420.10">
    <property type="entry name" value="Ribonuclease H-like superfamily/Ribonuclease H"/>
    <property type="match status" value="1"/>
</dbReference>
<evidence type="ECO:0000256" key="17">
    <source>
        <dbReference type="ARBA" id="ARBA00025148"/>
    </source>
</evidence>
<comment type="cofactor">
    <cofactor evidence="2">
        <name>a divalent metal cation</name>
        <dbReference type="ChEBI" id="CHEBI:60240"/>
    </cofactor>
</comment>
<evidence type="ECO:0000256" key="1">
    <source>
        <dbReference type="ARBA" id="ARBA00001663"/>
    </source>
</evidence>
<evidence type="ECO:0000256" key="15">
    <source>
        <dbReference type="ARBA" id="ARBA00023163"/>
    </source>
</evidence>
<comment type="catalytic activity">
    <reaction evidence="1">
        <text>Exonucleolytic cleavage of poly(A) to 5'-AMP.</text>
        <dbReference type="EC" id="3.1.13.4"/>
    </reaction>
</comment>
<keyword evidence="19" id="KW-1185">Reference proteome</keyword>
<proteinExistence type="inferred from homology"/>
<dbReference type="InterPro" id="IPR039637">
    <property type="entry name" value="CNOT7/CNOT8/Pop2"/>
</dbReference>
<dbReference type="Proteomes" id="UP001552299">
    <property type="component" value="Unassembled WGS sequence"/>
</dbReference>
<evidence type="ECO:0000256" key="4">
    <source>
        <dbReference type="ARBA" id="ARBA00004496"/>
    </source>
</evidence>
<reference evidence="18 19" key="1">
    <citation type="journal article" date="2024" name="Plant Biotechnol. J.">
        <title>Dendrobium thyrsiflorum genome and its molecular insights into genes involved in important horticultural traits.</title>
        <authorList>
            <person name="Chen B."/>
            <person name="Wang J.Y."/>
            <person name="Zheng P.J."/>
            <person name="Li K.L."/>
            <person name="Liang Y.M."/>
            <person name="Chen X.F."/>
            <person name="Zhang C."/>
            <person name="Zhao X."/>
            <person name="He X."/>
            <person name="Zhang G.Q."/>
            <person name="Liu Z.J."/>
            <person name="Xu Q."/>
        </authorList>
    </citation>
    <scope>NUCLEOTIDE SEQUENCE [LARGE SCALE GENOMIC DNA]</scope>
    <source>
        <strain evidence="18">GZMU011</strain>
    </source>
</reference>
<gene>
    <name evidence="18" type="ORF">M5K25_006909</name>
</gene>
<keyword evidence="13" id="KW-0694">RNA-binding</keyword>
<evidence type="ECO:0000256" key="14">
    <source>
        <dbReference type="ARBA" id="ARBA00023015"/>
    </source>
</evidence>
<evidence type="ECO:0000313" key="18">
    <source>
        <dbReference type="EMBL" id="KAL0922881.1"/>
    </source>
</evidence>
<keyword evidence="15" id="KW-0804">Transcription</keyword>
<dbReference type="InterPro" id="IPR012337">
    <property type="entry name" value="RNaseH-like_sf"/>
</dbReference>
<evidence type="ECO:0000256" key="3">
    <source>
        <dbReference type="ARBA" id="ARBA00004123"/>
    </source>
</evidence>
<keyword evidence="12" id="KW-0269">Exonuclease</keyword>
<keyword evidence="9" id="KW-0540">Nuclease</keyword>
<comment type="similarity">
    <text evidence="5">Belongs to the CAF1 family.</text>
</comment>
<dbReference type="GO" id="GO:0003723">
    <property type="term" value="F:RNA binding"/>
    <property type="evidence" value="ECO:0007669"/>
    <property type="project" value="UniProtKB-KW"/>
</dbReference>
<comment type="subcellular location">
    <subcellularLocation>
        <location evidence="4">Cytoplasm</location>
    </subcellularLocation>
    <subcellularLocation>
        <location evidence="3">Nucleus</location>
    </subcellularLocation>
</comment>